<keyword evidence="1" id="KW-0732">Signal</keyword>
<dbReference type="RefSeq" id="WP_184660885.1">
    <property type="nucleotide sequence ID" value="NZ_CP031518.1"/>
</dbReference>
<dbReference type="EMBL" id="JACHFQ010000007">
    <property type="protein sequence ID" value="MBB5227049.1"/>
    <property type="molecule type" value="Genomic_DNA"/>
</dbReference>
<proteinExistence type="predicted"/>
<dbReference type="InterPro" id="IPR008969">
    <property type="entry name" value="CarboxyPept-like_regulatory"/>
</dbReference>
<dbReference type="SUPFAM" id="SSF49464">
    <property type="entry name" value="Carboxypeptidase regulatory domain-like"/>
    <property type="match status" value="1"/>
</dbReference>
<evidence type="ECO:0000313" key="2">
    <source>
        <dbReference type="EMBL" id="MBB5227049.1"/>
    </source>
</evidence>
<gene>
    <name evidence="2" type="ORF">HNP76_002437</name>
</gene>
<dbReference type="Gene3D" id="2.60.40.1120">
    <property type="entry name" value="Carboxypeptidase-like, regulatory domain"/>
    <property type="match status" value="1"/>
</dbReference>
<accession>A0A7W8GAU1</accession>
<evidence type="ECO:0008006" key="4">
    <source>
        <dbReference type="Google" id="ProtNLM"/>
    </source>
</evidence>
<feature type="chain" id="PRO_5030540574" description="Carboxypeptidase regulatory-like domain-containing protein" evidence="1">
    <location>
        <begin position="23"/>
        <end position="1438"/>
    </location>
</feature>
<protein>
    <recommendedName>
        <fullName evidence="4">Carboxypeptidase regulatory-like domain-containing protein</fullName>
    </recommendedName>
</protein>
<organism evidence="2 3">
    <name type="scientific">Treponema ruminis</name>
    <dbReference type="NCBI Taxonomy" id="744515"/>
    <lineage>
        <taxon>Bacteria</taxon>
        <taxon>Pseudomonadati</taxon>
        <taxon>Spirochaetota</taxon>
        <taxon>Spirochaetia</taxon>
        <taxon>Spirochaetales</taxon>
        <taxon>Treponemataceae</taxon>
        <taxon>Treponema</taxon>
    </lineage>
</organism>
<comment type="caution">
    <text evidence="2">The sequence shown here is derived from an EMBL/GenBank/DDBJ whole genome shotgun (WGS) entry which is preliminary data.</text>
</comment>
<feature type="signal peptide" evidence="1">
    <location>
        <begin position="1"/>
        <end position="22"/>
    </location>
</feature>
<keyword evidence="3" id="KW-1185">Reference proteome</keyword>
<dbReference type="Proteomes" id="UP000518887">
    <property type="component" value="Unassembled WGS sequence"/>
</dbReference>
<name>A0A7W8GAU1_9SPIR</name>
<reference evidence="2 3" key="1">
    <citation type="submission" date="2020-08" db="EMBL/GenBank/DDBJ databases">
        <title>Genomic Encyclopedia of Type Strains, Phase IV (KMG-IV): sequencing the most valuable type-strain genomes for metagenomic binning, comparative biology and taxonomic classification.</title>
        <authorList>
            <person name="Goeker M."/>
        </authorList>
    </citation>
    <scope>NUCLEOTIDE SEQUENCE [LARGE SCALE GENOMIC DNA]</scope>
    <source>
        <strain evidence="2 3">DSM 103462</strain>
    </source>
</reference>
<sequence length="1438" mass="152573">MKKLLRLISVATMLLAATSFMACSSDDDDDSGARSASEHARGAIVGVVLDNRGEPVEGATVTLGNKTASTNRGGEFVLENVDVNDPKVKAIQTGIGSGSSTTTTTGSTTTITTAADSKLEPGAATAPTTSLSYAYTLSVTKDGYISGLVDGIYVTSAENIGGIEDARLSALRNEYAKILEEYAKAVGTSTALASTGDVIGATLRDTEDKSATMTTVAGALKEIQKLYSELGTTYSSTWASAKLIPLNASLKGTLKLNPSPATAEVFNATTYTPSKGTKVTVTYNRGTGYSNYTYKAETDENGNFSFEKLPSGVTLGLSVEGFTDKAGDVTAYFSTDVGPTVTTGTGNNATTSPKYHTNAAEILNNSSATLGSFTIDPNCLNVAGLDIMLFAQLEKIWVVNTNLLKNNDAALISVKDDITFEFNKEISRVSLGGSGFQDVTDKNYTVTIDATDAKKVTVKANDGVWTPAATEGGKIKLEVLAKDGTKELLNAEFQACFDTNIFVSITESSKNDKLLALSAPVVVTFSKPMSTASVSAKVAKTSGSDLANNFTKTWSEDGTTLTLTPTKFWDKVDSDDGAVIFTVTGVAKDETTTIKYWKTNSDNTTTGADGVDKFSGLKVYFDNYIDVTLAKVSDSKFTATFSKALKAIPAADLEKNFKVYYSATVTDAATSTAEVKDAKLSLDGSVLTVEAKNGDFENYGYYAVKLATTDVVGATGETNFRKSGDVKASTTKQFVADFTLGKEFKHAGVKIVDALPEGVNASRAVYADAAKWIEVTFTKDVAKSNLKVDNPVVNYIKGAVVYIPLAKLDDDKDVELSGIVTATNGEKAYYGEKKPSATTPEETLKTGYKVTKTTYKMVASSLYTQKASIAGGKNDATVTKIKPTDSVTFTFDQDVTGATWTAELYDQYNVGQKDLEQTLYKVNVAKAAADATAEAKKVITVSLAEGSKALVNDEKYLLSLKAVTGSGDTEIVRYDSNAFVTKETTAGVAGDKNYAWVDGGTEYTLGNKIVKSNADTGYTSIIPAQKKYIAIETEAADAKYENLYVVKAGKNSATTDFDEFMKSNTSSIVLEFNEDVTGFTAELATSDANWATKDDVVKANTYVSTAVPAGKVLTIKPTFAFPSGSNVYPIVFNAEGKKVALKDVAGKAFGYVNDSTTKHYTSLTFAGTGNEVKLDKVIAKTEAATASPLALTLIDTADTANGQNLTFSFNANISKTSADYGTYKLYRKVVSAVPDSDKWEPVKNGSGDVIEFKLASHNIYYVDDVQKKAGSKYAEIADFAIRKLTPCISVNAGANEFDYAKDSYYKLVQTVDNVDIYSDAVKVTENAVIFPTITLGITTPTDEFNETPITTDAKTVNIPMTAYLKSVSATGVKGSGKATDLGENSVLKAGKVSASVGSDGKSIDLKIVKDATAAKGNQIRITVTNVNGLEVSTTIDVK</sequence>
<dbReference type="PROSITE" id="PS51257">
    <property type="entry name" value="PROKAR_LIPOPROTEIN"/>
    <property type="match status" value="1"/>
</dbReference>
<evidence type="ECO:0000313" key="3">
    <source>
        <dbReference type="Proteomes" id="UP000518887"/>
    </source>
</evidence>
<evidence type="ECO:0000256" key="1">
    <source>
        <dbReference type="SAM" id="SignalP"/>
    </source>
</evidence>